<accession>A0ABV0W3V4</accession>
<dbReference type="Proteomes" id="UP001444071">
    <property type="component" value="Unassembled WGS sequence"/>
</dbReference>
<feature type="compositionally biased region" description="Gly residues" evidence="1">
    <location>
        <begin position="147"/>
        <end position="157"/>
    </location>
</feature>
<dbReference type="Pfam" id="PF13837">
    <property type="entry name" value="Myb_DNA-bind_4"/>
    <property type="match status" value="1"/>
</dbReference>
<proteinExistence type="predicted"/>
<protein>
    <recommendedName>
        <fullName evidence="2">Myb/SANT-like DNA-binding domain-containing protein</fullName>
    </recommendedName>
</protein>
<evidence type="ECO:0000313" key="3">
    <source>
        <dbReference type="EMBL" id="MEQ2263648.1"/>
    </source>
</evidence>
<dbReference type="InterPro" id="IPR044822">
    <property type="entry name" value="Myb_DNA-bind_4"/>
</dbReference>
<evidence type="ECO:0000256" key="1">
    <source>
        <dbReference type="SAM" id="MobiDB-lite"/>
    </source>
</evidence>
<dbReference type="EMBL" id="JAHRIM010023326">
    <property type="protein sequence ID" value="MEQ2263648.1"/>
    <property type="molecule type" value="Genomic_DNA"/>
</dbReference>
<evidence type="ECO:0000313" key="4">
    <source>
        <dbReference type="Proteomes" id="UP001444071"/>
    </source>
</evidence>
<feature type="domain" description="Myb/SANT-like DNA-binding" evidence="2">
    <location>
        <begin position="9"/>
        <end position="96"/>
    </location>
</feature>
<feature type="compositionally biased region" description="Low complexity" evidence="1">
    <location>
        <begin position="125"/>
        <end position="137"/>
    </location>
</feature>
<feature type="region of interest" description="Disordered" evidence="1">
    <location>
        <begin position="106"/>
        <end position="157"/>
    </location>
</feature>
<name>A0ABV0W3V4_9TELE</name>
<reference evidence="3 4" key="1">
    <citation type="submission" date="2021-06" db="EMBL/GenBank/DDBJ databases">
        <authorList>
            <person name="Palmer J.M."/>
        </authorList>
    </citation>
    <scope>NUCLEOTIDE SEQUENCE [LARGE SCALE GENOMIC DNA]</scope>
    <source>
        <strain evidence="3 4">XR_2019</strain>
        <tissue evidence="3">Muscle</tissue>
    </source>
</reference>
<comment type="caution">
    <text evidence="3">The sequence shown here is derived from an EMBL/GenBank/DDBJ whole genome shotgun (WGS) entry which is preliminary data.</text>
</comment>
<keyword evidence="4" id="KW-1185">Reference proteome</keyword>
<gene>
    <name evidence="3" type="ORF">XENORESO_010716</name>
</gene>
<organism evidence="3 4">
    <name type="scientific">Xenotaenia resolanae</name>
    <dbReference type="NCBI Taxonomy" id="208358"/>
    <lineage>
        <taxon>Eukaryota</taxon>
        <taxon>Metazoa</taxon>
        <taxon>Chordata</taxon>
        <taxon>Craniata</taxon>
        <taxon>Vertebrata</taxon>
        <taxon>Euteleostomi</taxon>
        <taxon>Actinopterygii</taxon>
        <taxon>Neopterygii</taxon>
        <taxon>Teleostei</taxon>
        <taxon>Neoteleostei</taxon>
        <taxon>Acanthomorphata</taxon>
        <taxon>Ovalentaria</taxon>
        <taxon>Atherinomorphae</taxon>
        <taxon>Cyprinodontiformes</taxon>
        <taxon>Goodeidae</taxon>
        <taxon>Xenotaenia</taxon>
    </lineage>
</organism>
<evidence type="ECO:0000259" key="2">
    <source>
        <dbReference type="Pfam" id="PF13837"/>
    </source>
</evidence>
<sequence length="157" mass="17744">MALQREKIHNWQENEIKQLLVIRGTEAIRSQIRGTVKDLVVYSRISKLLAVRGVYRTHMQVISKLKSLRKHYLRIREQKACCGNERVHWLFYELCHRAFFNSPMGNPVKRPESPTPPPSCGGSNTDTVTASASTSAASHRKRREPTGGCGYPLGRSG</sequence>
<dbReference type="Gene3D" id="1.10.10.60">
    <property type="entry name" value="Homeodomain-like"/>
    <property type="match status" value="1"/>
</dbReference>